<dbReference type="STRING" id="861450.HMPREF0080_02005"/>
<sequence length="142" mass="16010">MAELSYQLNPVLMGGVNTKTAGDDVKINLNGRLGVLYVKKSLLLHPDDITENDRIGFYFSYLQVTEQPLDYDYTPLSADTDTGPCLVGGILEEVNDTAVKVRIGRNLGTVAVPRRWVFTDKEPAEQDHVEFYLSRIKRVQDY</sequence>
<dbReference type="PATRIC" id="fig|861450.3.peg.1853"/>
<organism evidence="1 2">
    <name type="scientific">Anaeroglobus geminatus F0357</name>
    <dbReference type="NCBI Taxonomy" id="861450"/>
    <lineage>
        <taxon>Bacteria</taxon>
        <taxon>Bacillati</taxon>
        <taxon>Bacillota</taxon>
        <taxon>Negativicutes</taxon>
        <taxon>Veillonellales</taxon>
        <taxon>Veillonellaceae</taxon>
        <taxon>Anaeroglobus</taxon>
    </lineage>
</organism>
<dbReference type="OrthoDB" id="3233899at2"/>
<evidence type="ECO:0000313" key="1">
    <source>
        <dbReference type="EMBL" id="EHM37824.1"/>
    </source>
</evidence>
<gene>
    <name evidence="1" type="ORF">HMPREF0080_02005</name>
</gene>
<dbReference type="EMBL" id="AGCJ01000091">
    <property type="protein sequence ID" value="EHM37824.1"/>
    <property type="molecule type" value="Genomic_DNA"/>
</dbReference>
<dbReference type="HOGENOM" id="CLU_1784075_0_0_9"/>
<protein>
    <submittedName>
        <fullName evidence="1">Uncharacterized protein</fullName>
    </submittedName>
</protein>
<comment type="caution">
    <text evidence="1">The sequence shown here is derived from an EMBL/GenBank/DDBJ whole genome shotgun (WGS) entry which is preliminary data.</text>
</comment>
<dbReference type="NCBIfam" id="NF041553">
    <property type="entry name" value="CBO2463_dom"/>
    <property type="match status" value="2"/>
</dbReference>
<evidence type="ECO:0000313" key="2">
    <source>
        <dbReference type="Proteomes" id="UP000005481"/>
    </source>
</evidence>
<proteinExistence type="predicted"/>
<accession>G9YJZ9</accession>
<name>G9YJZ9_9FIRM</name>
<keyword evidence="2" id="KW-1185">Reference proteome</keyword>
<dbReference type="InterPro" id="IPR048108">
    <property type="entry name" value="CBO2463_dom"/>
</dbReference>
<dbReference type="eggNOG" id="ENOG5032THF">
    <property type="taxonomic scope" value="Bacteria"/>
</dbReference>
<reference evidence="1 2" key="1">
    <citation type="submission" date="2011-08" db="EMBL/GenBank/DDBJ databases">
        <authorList>
            <person name="Weinstock G."/>
            <person name="Sodergren E."/>
            <person name="Clifton S."/>
            <person name="Fulton L."/>
            <person name="Fulton B."/>
            <person name="Courtney L."/>
            <person name="Fronick C."/>
            <person name="Harrison M."/>
            <person name="Strong C."/>
            <person name="Farmer C."/>
            <person name="Delahaunty K."/>
            <person name="Markovic C."/>
            <person name="Hall O."/>
            <person name="Minx P."/>
            <person name="Tomlinson C."/>
            <person name="Mitreva M."/>
            <person name="Hou S."/>
            <person name="Chen J."/>
            <person name="Wollam A."/>
            <person name="Pepin K.H."/>
            <person name="Johnson M."/>
            <person name="Bhonagiri V."/>
            <person name="Zhang X."/>
            <person name="Suruliraj S."/>
            <person name="Warren W."/>
            <person name="Chinwalla A."/>
            <person name="Mardis E.R."/>
            <person name="Wilson R.K."/>
        </authorList>
    </citation>
    <scope>NUCLEOTIDE SEQUENCE [LARGE SCALE GENOMIC DNA]</scope>
    <source>
        <strain evidence="1 2">F0357</strain>
    </source>
</reference>
<dbReference type="RefSeq" id="WP_006790969.1">
    <property type="nucleotide sequence ID" value="NZ_JH417615.1"/>
</dbReference>
<dbReference type="Proteomes" id="UP000005481">
    <property type="component" value="Unassembled WGS sequence"/>
</dbReference>
<dbReference type="AlphaFoldDB" id="G9YJZ9"/>